<reference evidence="1 2" key="1">
    <citation type="journal article" date="2022" name="New Phytol.">
        <title>Ecological generalism drives hyperdiversity of secondary metabolite gene clusters in xylarialean endophytes.</title>
        <authorList>
            <person name="Franco M.E.E."/>
            <person name="Wisecaver J.H."/>
            <person name="Arnold A.E."/>
            <person name="Ju Y.M."/>
            <person name="Slot J.C."/>
            <person name="Ahrendt S."/>
            <person name="Moore L.P."/>
            <person name="Eastman K.E."/>
            <person name="Scott K."/>
            <person name="Konkel Z."/>
            <person name="Mondo S.J."/>
            <person name="Kuo A."/>
            <person name="Hayes R.D."/>
            <person name="Haridas S."/>
            <person name="Andreopoulos B."/>
            <person name="Riley R."/>
            <person name="LaButti K."/>
            <person name="Pangilinan J."/>
            <person name="Lipzen A."/>
            <person name="Amirebrahimi M."/>
            <person name="Yan J."/>
            <person name="Adam C."/>
            <person name="Keymanesh K."/>
            <person name="Ng V."/>
            <person name="Louie K."/>
            <person name="Northen T."/>
            <person name="Drula E."/>
            <person name="Henrissat B."/>
            <person name="Hsieh H.M."/>
            <person name="Youens-Clark K."/>
            <person name="Lutzoni F."/>
            <person name="Miadlikowska J."/>
            <person name="Eastwood D.C."/>
            <person name="Hamelin R.C."/>
            <person name="Grigoriev I.V."/>
            <person name="U'Ren J.M."/>
        </authorList>
    </citation>
    <scope>NUCLEOTIDE SEQUENCE [LARGE SCALE GENOMIC DNA]</scope>
    <source>
        <strain evidence="1 2">ER1909</strain>
    </source>
</reference>
<dbReference type="EMBL" id="MU394284">
    <property type="protein sequence ID" value="KAI6092139.1"/>
    <property type="molecule type" value="Genomic_DNA"/>
</dbReference>
<proteinExistence type="predicted"/>
<sequence>MLRNMSDVALATIICTSIFTVFAILSFSIHVFVCLKIQHKFGLNDFLTLLAFMISLALVGQIIWAVVDEGQGQHMSNVMHNQFELTAKSLLVSEALWAVVNTFIRLAALRQLRKIFGVVNWLEKLFIMLIVVSIMYGIAALLTTVLICRPIPASWDSQVQGTCGNQNVAFVSLEAVGLTVDLAILILPIPSILRLTLSLKKRLLIICVFSASAVIIVVTGLRIAALHRVNTSDFSYDQGYLGLLSTLGTLMSIITCYSIPISIFIRHLREVRQEDIVTTNRTVESFQMDEELGGVGKRVSVDK</sequence>
<evidence type="ECO:0000313" key="1">
    <source>
        <dbReference type="EMBL" id="KAI6092139.1"/>
    </source>
</evidence>
<organism evidence="1 2">
    <name type="scientific">Hypoxylon rubiginosum</name>
    <dbReference type="NCBI Taxonomy" id="110542"/>
    <lineage>
        <taxon>Eukaryota</taxon>
        <taxon>Fungi</taxon>
        <taxon>Dikarya</taxon>
        <taxon>Ascomycota</taxon>
        <taxon>Pezizomycotina</taxon>
        <taxon>Sordariomycetes</taxon>
        <taxon>Xylariomycetidae</taxon>
        <taxon>Xylariales</taxon>
        <taxon>Hypoxylaceae</taxon>
        <taxon>Hypoxylon</taxon>
    </lineage>
</organism>
<gene>
    <name evidence="1" type="ORF">F4821DRAFT_157960</name>
</gene>
<name>A0ACC0DHD7_9PEZI</name>
<evidence type="ECO:0000313" key="2">
    <source>
        <dbReference type="Proteomes" id="UP001497680"/>
    </source>
</evidence>
<comment type="caution">
    <text evidence="1">The sequence shown here is derived from an EMBL/GenBank/DDBJ whole genome shotgun (WGS) entry which is preliminary data.</text>
</comment>
<dbReference type="Proteomes" id="UP001497680">
    <property type="component" value="Unassembled WGS sequence"/>
</dbReference>
<protein>
    <submittedName>
        <fullName evidence="1">Uncharacterized protein</fullName>
    </submittedName>
</protein>
<keyword evidence="2" id="KW-1185">Reference proteome</keyword>
<accession>A0ACC0DHD7</accession>